<evidence type="ECO:0000256" key="6">
    <source>
        <dbReference type="ARBA" id="ARBA00039765"/>
    </source>
</evidence>
<dbReference type="PANTHER" id="PTHR20935">
    <property type="entry name" value="PHOSPHOGLYCERATE MUTASE-RELATED"/>
    <property type="match status" value="1"/>
</dbReference>
<evidence type="ECO:0000256" key="1">
    <source>
        <dbReference type="ARBA" id="ARBA00004294"/>
    </source>
</evidence>
<keyword evidence="4" id="KW-0472">Membrane</keyword>
<dbReference type="CDD" id="cd07067">
    <property type="entry name" value="HP_PGM_like"/>
    <property type="match status" value="1"/>
</dbReference>
<dbReference type="EnsemblMetazoa" id="PPA25871.1">
    <property type="protein sequence ID" value="PPA25871.1"/>
    <property type="gene ID" value="WBGene00115425"/>
</dbReference>
<sequence>MRTRRNCSLIGPTEPDRPTILDCPSPTRPLTLNIEYPSSATMGCGCSKEKAGDEARPPAGADAGPGANGSDGGGSGSSLSSGSGRASRASSRNSNADDDAGAELDDSGSGRAIPGGGGGGSSVASSVASLSTFGPAATATVKLAFNEDEYPATRGWKENWDNPDPAPRGVAVPAATLKIILIRHGEHDKITPVGSDADKAAPLNPHGRNQATAAGRRLAALMATHGLTIDEVHVSMMTRAQETASLIIREIAPNTTSIVNGALNEGFPYPFLPQRPPWRFYPQSAKDDMQNEYVRITGAFETYFKRPTGGQSKTIVIVCHANVLKFFVCKALQFPLEGYNRLRCDNAALTTITIDEKGEVTLHCLNDTCHLPARPAAAAEDFAFCERQ</sequence>
<feature type="compositionally biased region" description="Gly residues" evidence="11">
    <location>
        <begin position="66"/>
        <end position="76"/>
    </location>
</feature>
<proteinExistence type="inferred from homology"/>
<accession>A0A2A6BHA5</accession>
<dbReference type="Proteomes" id="UP000005239">
    <property type="component" value="Unassembled WGS sequence"/>
</dbReference>
<comment type="similarity">
    <text evidence="2">Belongs to the phosphoglycerate mutase family. BPG-dependent PGAM subfamily.</text>
</comment>
<feature type="compositionally biased region" description="Low complexity" evidence="11">
    <location>
        <begin position="77"/>
        <end position="94"/>
    </location>
</feature>
<dbReference type="OrthoDB" id="2118094at2759"/>
<keyword evidence="4" id="KW-1000">Mitochondrion outer membrane</keyword>
<evidence type="ECO:0000256" key="7">
    <source>
        <dbReference type="ARBA" id="ARBA00040722"/>
    </source>
</evidence>
<evidence type="ECO:0000256" key="3">
    <source>
        <dbReference type="ARBA" id="ARBA00013081"/>
    </source>
</evidence>
<dbReference type="GO" id="GO:0090141">
    <property type="term" value="P:positive regulation of mitochondrial fission"/>
    <property type="evidence" value="ECO:0000318"/>
    <property type="project" value="GO_Central"/>
</dbReference>
<dbReference type="InterPro" id="IPR051021">
    <property type="entry name" value="Mito_Ser/Thr_phosphatase"/>
</dbReference>
<comment type="catalytic activity">
    <reaction evidence="10">
        <text>O-phospho-L-threonyl-[protein] + H2O = L-threonyl-[protein] + phosphate</text>
        <dbReference type="Rhea" id="RHEA:47004"/>
        <dbReference type="Rhea" id="RHEA-COMP:11060"/>
        <dbReference type="Rhea" id="RHEA-COMP:11605"/>
        <dbReference type="ChEBI" id="CHEBI:15377"/>
        <dbReference type="ChEBI" id="CHEBI:30013"/>
        <dbReference type="ChEBI" id="CHEBI:43474"/>
        <dbReference type="ChEBI" id="CHEBI:61977"/>
        <dbReference type="EC" id="3.1.3.16"/>
    </reaction>
</comment>
<dbReference type="GO" id="GO:0005739">
    <property type="term" value="C:mitochondrion"/>
    <property type="evidence" value="ECO:0000318"/>
    <property type="project" value="GO_Central"/>
</dbReference>
<reference evidence="12" key="2">
    <citation type="submission" date="2022-06" db="UniProtKB">
        <authorList>
            <consortium name="EnsemblMetazoa"/>
        </authorList>
    </citation>
    <scope>IDENTIFICATION</scope>
    <source>
        <strain evidence="12">PS312</strain>
    </source>
</reference>
<protein>
    <recommendedName>
        <fullName evidence="6">Serine/threonine-protein phosphatase PGAM5, mitochondrial</fullName>
        <ecNumber evidence="3">3.1.3.16</ecNumber>
    </recommendedName>
    <alternativeName>
        <fullName evidence="8">Phosphoglycerate mutase family member 5 homolog</fullName>
    </alternativeName>
    <alternativeName>
        <fullName evidence="7">Serine/threonine-protein phosphatase Pgam5, mitochondrial</fullName>
    </alternativeName>
</protein>
<keyword evidence="5" id="KW-0378">Hydrolase</keyword>
<feature type="region of interest" description="Disordered" evidence="11">
    <location>
        <begin position="1"/>
        <end position="125"/>
    </location>
</feature>
<dbReference type="SMART" id="SM00855">
    <property type="entry name" value="PGAM"/>
    <property type="match status" value="1"/>
</dbReference>
<dbReference type="SUPFAM" id="SSF53254">
    <property type="entry name" value="Phosphoglycerate mutase-like"/>
    <property type="match status" value="1"/>
</dbReference>
<dbReference type="Pfam" id="PF00300">
    <property type="entry name" value="His_Phos_1"/>
    <property type="match status" value="1"/>
</dbReference>
<dbReference type="PANTHER" id="PTHR20935:SF0">
    <property type="entry name" value="SERINE_THREONINE-PROTEIN PHOSPHATASE PGAM5, MITOCHONDRIAL"/>
    <property type="match status" value="1"/>
</dbReference>
<dbReference type="AlphaFoldDB" id="A0A2A6BHA5"/>
<name>A0A2A6BHA5_PRIPA</name>
<gene>
    <name evidence="12" type="primary">WBGene00115425</name>
</gene>
<evidence type="ECO:0000256" key="10">
    <source>
        <dbReference type="ARBA" id="ARBA00048336"/>
    </source>
</evidence>
<feature type="compositionally biased region" description="Basic and acidic residues" evidence="11">
    <location>
        <begin position="47"/>
        <end position="56"/>
    </location>
</feature>
<evidence type="ECO:0000256" key="2">
    <source>
        <dbReference type="ARBA" id="ARBA00006717"/>
    </source>
</evidence>
<dbReference type="GO" id="GO:0004722">
    <property type="term" value="F:protein serine/threonine phosphatase activity"/>
    <property type="evidence" value="ECO:0000318"/>
    <property type="project" value="GO_Central"/>
</dbReference>
<evidence type="ECO:0000256" key="4">
    <source>
        <dbReference type="ARBA" id="ARBA00022787"/>
    </source>
</evidence>
<evidence type="ECO:0000256" key="5">
    <source>
        <dbReference type="ARBA" id="ARBA00022801"/>
    </source>
</evidence>
<dbReference type="GO" id="GO:0005741">
    <property type="term" value="C:mitochondrial outer membrane"/>
    <property type="evidence" value="ECO:0007669"/>
    <property type="project" value="UniProtKB-SubCell"/>
</dbReference>
<dbReference type="EC" id="3.1.3.16" evidence="3"/>
<dbReference type="InterPro" id="IPR013078">
    <property type="entry name" value="His_Pase_superF_clade-1"/>
</dbReference>
<comment type="catalytic activity">
    <reaction evidence="9">
        <text>O-phospho-L-seryl-[protein] + H2O = L-seryl-[protein] + phosphate</text>
        <dbReference type="Rhea" id="RHEA:20629"/>
        <dbReference type="Rhea" id="RHEA-COMP:9863"/>
        <dbReference type="Rhea" id="RHEA-COMP:11604"/>
        <dbReference type="ChEBI" id="CHEBI:15377"/>
        <dbReference type="ChEBI" id="CHEBI:29999"/>
        <dbReference type="ChEBI" id="CHEBI:43474"/>
        <dbReference type="ChEBI" id="CHEBI:83421"/>
        <dbReference type="EC" id="3.1.3.16"/>
    </reaction>
</comment>
<accession>A0A8R1YHK3</accession>
<dbReference type="Gene3D" id="3.40.50.1240">
    <property type="entry name" value="Phosphoglycerate mutase-like"/>
    <property type="match status" value="1"/>
</dbReference>
<evidence type="ECO:0000256" key="8">
    <source>
        <dbReference type="ARBA" id="ARBA00042520"/>
    </source>
</evidence>
<dbReference type="InterPro" id="IPR029033">
    <property type="entry name" value="His_PPase_superfam"/>
</dbReference>
<keyword evidence="4" id="KW-0496">Mitochondrion</keyword>
<comment type="subcellular location">
    <subcellularLocation>
        <location evidence="1">Mitochondrion outer membrane</location>
    </subcellularLocation>
</comment>
<evidence type="ECO:0000313" key="12">
    <source>
        <dbReference type="EnsemblMetazoa" id="PPA25871.1"/>
    </source>
</evidence>
<organism evidence="12 13">
    <name type="scientific">Pristionchus pacificus</name>
    <name type="common">Parasitic nematode worm</name>
    <dbReference type="NCBI Taxonomy" id="54126"/>
    <lineage>
        <taxon>Eukaryota</taxon>
        <taxon>Metazoa</taxon>
        <taxon>Ecdysozoa</taxon>
        <taxon>Nematoda</taxon>
        <taxon>Chromadorea</taxon>
        <taxon>Rhabditida</taxon>
        <taxon>Rhabditina</taxon>
        <taxon>Diplogasteromorpha</taxon>
        <taxon>Diplogasteroidea</taxon>
        <taxon>Neodiplogasteridae</taxon>
        <taxon>Pristionchus</taxon>
    </lineage>
</organism>
<feature type="compositionally biased region" description="Acidic residues" evidence="11">
    <location>
        <begin position="96"/>
        <end position="106"/>
    </location>
</feature>
<evidence type="ECO:0000256" key="9">
    <source>
        <dbReference type="ARBA" id="ARBA00047761"/>
    </source>
</evidence>
<keyword evidence="13" id="KW-1185">Reference proteome</keyword>
<reference evidence="13" key="1">
    <citation type="journal article" date="2008" name="Nat. Genet.">
        <title>The Pristionchus pacificus genome provides a unique perspective on nematode lifestyle and parasitism.</title>
        <authorList>
            <person name="Dieterich C."/>
            <person name="Clifton S.W."/>
            <person name="Schuster L.N."/>
            <person name="Chinwalla A."/>
            <person name="Delehaunty K."/>
            <person name="Dinkelacker I."/>
            <person name="Fulton L."/>
            <person name="Fulton R."/>
            <person name="Godfrey J."/>
            <person name="Minx P."/>
            <person name="Mitreva M."/>
            <person name="Roeseler W."/>
            <person name="Tian H."/>
            <person name="Witte H."/>
            <person name="Yang S.P."/>
            <person name="Wilson R.K."/>
            <person name="Sommer R.J."/>
        </authorList>
    </citation>
    <scope>NUCLEOTIDE SEQUENCE [LARGE SCALE GENOMIC DNA]</scope>
    <source>
        <strain evidence="13">PS312</strain>
    </source>
</reference>
<evidence type="ECO:0000313" key="13">
    <source>
        <dbReference type="Proteomes" id="UP000005239"/>
    </source>
</evidence>
<evidence type="ECO:0000256" key="11">
    <source>
        <dbReference type="SAM" id="MobiDB-lite"/>
    </source>
</evidence>